<accession>A0A8W8LD84</accession>
<dbReference type="EnsemblMetazoa" id="G27030.7">
    <property type="protein sequence ID" value="G27030.7:cds"/>
    <property type="gene ID" value="G27030"/>
</dbReference>
<evidence type="ECO:0000313" key="1">
    <source>
        <dbReference type="EnsemblMetazoa" id="G27030.7:cds"/>
    </source>
</evidence>
<dbReference type="AlphaFoldDB" id="A0A8W8LD84"/>
<protein>
    <submittedName>
        <fullName evidence="1">Uncharacterized protein</fullName>
    </submittedName>
</protein>
<reference evidence="1" key="1">
    <citation type="submission" date="2022-08" db="UniProtKB">
        <authorList>
            <consortium name="EnsemblMetazoa"/>
        </authorList>
    </citation>
    <scope>IDENTIFICATION</scope>
    <source>
        <strain evidence="1">05x7-T-G4-1.051#20</strain>
    </source>
</reference>
<proteinExistence type="predicted"/>
<evidence type="ECO:0000313" key="2">
    <source>
        <dbReference type="Proteomes" id="UP000005408"/>
    </source>
</evidence>
<organism evidence="1 2">
    <name type="scientific">Magallana gigas</name>
    <name type="common">Pacific oyster</name>
    <name type="synonym">Crassostrea gigas</name>
    <dbReference type="NCBI Taxonomy" id="29159"/>
    <lineage>
        <taxon>Eukaryota</taxon>
        <taxon>Metazoa</taxon>
        <taxon>Spiralia</taxon>
        <taxon>Lophotrochozoa</taxon>
        <taxon>Mollusca</taxon>
        <taxon>Bivalvia</taxon>
        <taxon>Autobranchia</taxon>
        <taxon>Pteriomorphia</taxon>
        <taxon>Ostreida</taxon>
        <taxon>Ostreoidea</taxon>
        <taxon>Ostreidae</taxon>
        <taxon>Magallana</taxon>
    </lineage>
</organism>
<keyword evidence="2" id="KW-1185">Reference proteome</keyword>
<sequence length="64" mass="7263">ICKMSAVKRKQLFHRFLAISKISDSISVNKFYATLSDDRKEKIANGPELGDFIHDNPQVNAENI</sequence>
<dbReference type="Proteomes" id="UP000005408">
    <property type="component" value="Unassembled WGS sequence"/>
</dbReference>
<name>A0A8W8LD84_MAGGI</name>